<reference evidence="1 2" key="1">
    <citation type="journal article" date="2018" name="Front. Plant Sci.">
        <title>Red Clover (Trifolium pratense) and Zigzag Clover (T. medium) - A Picture of Genomic Similarities and Differences.</title>
        <authorList>
            <person name="Dluhosova J."/>
            <person name="Istvanek J."/>
            <person name="Nedelnik J."/>
            <person name="Repkova J."/>
        </authorList>
    </citation>
    <scope>NUCLEOTIDE SEQUENCE [LARGE SCALE GENOMIC DNA]</scope>
    <source>
        <strain evidence="2">cv. 10/8</strain>
        <tissue evidence="1">Leaf</tissue>
    </source>
</reference>
<protein>
    <submittedName>
        <fullName evidence="1">Uncharacterized protein</fullName>
    </submittedName>
</protein>
<evidence type="ECO:0000313" key="1">
    <source>
        <dbReference type="EMBL" id="MCI42112.1"/>
    </source>
</evidence>
<sequence>VLARCAGQFTSSRNLVWKVRVAPDDMARRATGNSK</sequence>
<evidence type="ECO:0000313" key="2">
    <source>
        <dbReference type="Proteomes" id="UP000265520"/>
    </source>
</evidence>
<name>A0A392S122_9FABA</name>
<keyword evidence="2" id="KW-1185">Reference proteome</keyword>
<dbReference type="Proteomes" id="UP000265520">
    <property type="component" value="Unassembled WGS sequence"/>
</dbReference>
<comment type="caution">
    <text evidence="1">The sequence shown here is derived from an EMBL/GenBank/DDBJ whole genome shotgun (WGS) entry which is preliminary data.</text>
</comment>
<accession>A0A392S122</accession>
<dbReference type="EMBL" id="LXQA010300429">
    <property type="protein sequence ID" value="MCI42112.1"/>
    <property type="molecule type" value="Genomic_DNA"/>
</dbReference>
<proteinExistence type="predicted"/>
<organism evidence="1 2">
    <name type="scientific">Trifolium medium</name>
    <dbReference type="NCBI Taxonomy" id="97028"/>
    <lineage>
        <taxon>Eukaryota</taxon>
        <taxon>Viridiplantae</taxon>
        <taxon>Streptophyta</taxon>
        <taxon>Embryophyta</taxon>
        <taxon>Tracheophyta</taxon>
        <taxon>Spermatophyta</taxon>
        <taxon>Magnoliopsida</taxon>
        <taxon>eudicotyledons</taxon>
        <taxon>Gunneridae</taxon>
        <taxon>Pentapetalae</taxon>
        <taxon>rosids</taxon>
        <taxon>fabids</taxon>
        <taxon>Fabales</taxon>
        <taxon>Fabaceae</taxon>
        <taxon>Papilionoideae</taxon>
        <taxon>50 kb inversion clade</taxon>
        <taxon>NPAAA clade</taxon>
        <taxon>Hologalegina</taxon>
        <taxon>IRL clade</taxon>
        <taxon>Trifolieae</taxon>
        <taxon>Trifolium</taxon>
    </lineage>
</organism>
<feature type="non-terminal residue" evidence="1">
    <location>
        <position position="1"/>
    </location>
</feature>
<dbReference type="AlphaFoldDB" id="A0A392S122"/>